<evidence type="ECO:0000256" key="2">
    <source>
        <dbReference type="ARBA" id="ARBA00008945"/>
    </source>
</evidence>
<comment type="subcellular location">
    <subcellularLocation>
        <location evidence="1">Plastid</location>
        <location evidence="1">Chloroplast</location>
    </subcellularLocation>
</comment>
<sequence length="350" mass="39745">MMPRSSATTLLHRIPQFAASSRFRSVRALPKNYSHVRLFSSNDGPKAPLTFPPPAAELVKDPDRFDELSSELGTEFAKAIRKTQRDYNLKKGHRDTVEDWLRDMDYLTAAEGSTEDLVGERRALSFETQSEEEKEAFLKDVEDMVERQRIKDLRLEPYDDPFQYQGKDNFELDDPRFSINPNQLAHGEWGELLIRVDRNIKLWRGGRIASYRALVVGGNLNGCGGFGTGKASDPQGAVLAASRKCKRNIFFVDRYQTNSLTRDLVGRSNSCKVVLRATNRGLRGNPLSCEILKYFGITNCTAKAVHGNRSQFNVVRATFKALMTHESMEEVARKRGRRIVSIDRGRRLQL</sequence>
<keyword evidence="3 5" id="KW-0689">Ribosomal protein</keyword>
<dbReference type="SUPFAM" id="SSF54211">
    <property type="entry name" value="Ribosomal protein S5 domain 2-like"/>
    <property type="match status" value="1"/>
</dbReference>
<dbReference type="GO" id="GO:0006412">
    <property type="term" value="P:translation"/>
    <property type="evidence" value="ECO:0007669"/>
    <property type="project" value="InterPro"/>
</dbReference>
<dbReference type="OrthoDB" id="309483at2759"/>
<dbReference type="InterPro" id="IPR020568">
    <property type="entry name" value="Ribosomal_Su5_D2-typ_SF"/>
</dbReference>
<dbReference type="GO" id="GO:0005840">
    <property type="term" value="C:ribosome"/>
    <property type="evidence" value="ECO:0007669"/>
    <property type="project" value="UniProtKB-KW"/>
</dbReference>
<dbReference type="InterPro" id="IPR013810">
    <property type="entry name" value="Ribosomal_uS5_N"/>
</dbReference>
<reference evidence="8" key="1">
    <citation type="submission" date="2020-06" db="EMBL/GenBank/DDBJ databases">
        <authorList>
            <consortium name="Plant Systems Biology data submission"/>
        </authorList>
    </citation>
    <scope>NUCLEOTIDE SEQUENCE</scope>
    <source>
        <strain evidence="8">D6</strain>
    </source>
</reference>
<protein>
    <submittedName>
        <fullName evidence="8">Protein S5</fullName>
    </submittedName>
</protein>
<evidence type="ECO:0000256" key="3">
    <source>
        <dbReference type="ARBA" id="ARBA00022980"/>
    </source>
</evidence>
<dbReference type="PANTHER" id="PTHR48277:SF1">
    <property type="entry name" value="MITOCHONDRIAL RIBOSOMAL PROTEIN S5"/>
    <property type="match status" value="1"/>
</dbReference>
<dbReference type="EMBL" id="CAICTM010001020">
    <property type="protein sequence ID" value="CAB9519506.1"/>
    <property type="molecule type" value="Genomic_DNA"/>
</dbReference>
<evidence type="ECO:0000259" key="7">
    <source>
        <dbReference type="PROSITE" id="PS50881"/>
    </source>
</evidence>
<dbReference type="Gene3D" id="3.30.160.20">
    <property type="match status" value="1"/>
</dbReference>
<dbReference type="Gene3D" id="3.30.230.10">
    <property type="match status" value="1"/>
</dbReference>
<proteinExistence type="inferred from homology"/>
<feature type="domain" description="S5 DRBM" evidence="7">
    <location>
        <begin position="189"/>
        <end position="252"/>
    </location>
</feature>
<evidence type="ECO:0000256" key="5">
    <source>
        <dbReference type="PROSITE-ProRule" id="PRU00268"/>
    </source>
</evidence>
<dbReference type="GO" id="GO:0009507">
    <property type="term" value="C:chloroplast"/>
    <property type="evidence" value="ECO:0007669"/>
    <property type="project" value="UniProtKB-SubCell"/>
</dbReference>
<dbReference type="InterPro" id="IPR014721">
    <property type="entry name" value="Ribsml_uS5_D2-typ_fold_subgr"/>
</dbReference>
<evidence type="ECO:0000256" key="4">
    <source>
        <dbReference type="ARBA" id="ARBA00023274"/>
    </source>
</evidence>
<name>A0A9N8HMS0_9STRA</name>
<dbReference type="GO" id="GO:0003735">
    <property type="term" value="F:structural constituent of ribosome"/>
    <property type="evidence" value="ECO:0007669"/>
    <property type="project" value="UniProtKB-UniRule"/>
</dbReference>
<evidence type="ECO:0000256" key="1">
    <source>
        <dbReference type="ARBA" id="ARBA00004229"/>
    </source>
</evidence>
<accession>A0A9N8HMS0</accession>
<evidence type="ECO:0000313" key="8">
    <source>
        <dbReference type="EMBL" id="CAB9519506.1"/>
    </source>
</evidence>
<gene>
    <name evidence="8" type="ORF">SEMRO_1022_G232380.1</name>
</gene>
<dbReference type="PROSITE" id="PS50881">
    <property type="entry name" value="S5_DSRBD"/>
    <property type="match status" value="1"/>
</dbReference>
<evidence type="ECO:0000313" key="9">
    <source>
        <dbReference type="Proteomes" id="UP001153069"/>
    </source>
</evidence>
<dbReference type="GO" id="GO:1990904">
    <property type="term" value="C:ribonucleoprotein complex"/>
    <property type="evidence" value="ECO:0007669"/>
    <property type="project" value="UniProtKB-UniRule"/>
</dbReference>
<organism evidence="8 9">
    <name type="scientific">Seminavis robusta</name>
    <dbReference type="NCBI Taxonomy" id="568900"/>
    <lineage>
        <taxon>Eukaryota</taxon>
        <taxon>Sar</taxon>
        <taxon>Stramenopiles</taxon>
        <taxon>Ochrophyta</taxon>
        <taxon>Bacillariophyta</taxon>
        <taxon>Bacillariophyceae</taxon>
        <taxon>Bacillariophycidae</taxon>
        <taxon>Naviculales</taxon>
        <taxon>Naviculaceae</taxon>
        <taxon>Seminavis</taxon>
    </lineage>
</organism>
<evidence type="ECO:0000256" key="6">
    <source>
        <dbReference type="RuleBase" id="RU003823"/>
    </source>
</evidence>
<dbReference type="Pfam" id="PF03719">
    <property type="entry name" value="Ribosomal_S5_C"/>
    <property type="match status" value="1"/>
</dbReference>
<dbReference type="SUPFAM" id="SSF54768">
    <property type="entry name" value="dsRNA-binding domain-like"/>
    <property type="match status" value="1"/>
</dbReference>
<dbReference type="AlphaFoldDB" id="A0A9N8HMS0"/>
<comment type="similarity">
    <text evidence="2 6">Belongs to the universal ribosomal protein uS5 family.</text>
</comment>
<dbReference type="InterPro" id="IPR000851">
    <property type="entry name" value="Ribosomal_uS5"/>
</dbReference>
<dbReference type="Pfam" id="PF00333">
    <property type="entry name" value="Ribosomal_S5"/>
    <property type="match status" value="1"/>
</dbReference>
<dbReference type="GO" id="GO:0003723">
    <property type="term" value="F:RNA binding"/>
    <property type="evidence" value="ECO:0007669"/>
    <property type="project" value="InterPro"/>
</dbReference>
<keyword evidence="4 5" id="KW-0687">Ribonucleoprotein</keyword>
<keyword evidence="9" id="KW-1185">Reference proteome</keyword>
<dbReference type="Proteomes" id="UP001153069">
    <property type="component" value="Unassembled WGS sequence"/>
</dbReference>
<dbReference type="PANTHER" id="PTHR48277">
    <property type="entry name" value="MITOCHONDRIAL RIBOSOMAL PROTEIN S5"/>
    <property type="match status" value="1"/>
</dbReference>
<dbReference type="InterPro" id="IPR005324">
    <property type="entry name" value="Ribosomal_uS5_C"/>
</dbReference>
<comment type="caution">
    <text evidence="8">The sequence shown here is derived from an EMBL/GenBank/DDBJ whole genome shotgun (WGS) entry which is preliminary data.</text>
</comment>